<sequence length="70" mass="7503">MGGGCDRNPVHITVATYIANSESISAASLQLGHSSERITEQHYIMRDVFAPDMSALLQAFGNPQQAGVEI</sequence>
<organism evidence="1 2">
    <name type="scientific">Rothia aerolata</name>
    <dbReference type="NCBI Taxonomy" id="1812262"/>
    <lineage>
        <taxon>Bacteria</taxon>
        <taxon>Bacillati</taxon>
        <taxon>Actinomycetota</taxon>
        <taxon>Actinomycetes</taxon>
        <taxon>Micrococcales</taxon>
        <taxon>Micrococcaceae</taxon>
        <taxon>Rothia</taxon>
    </lineage>
</organism>
<dbReference type="Proteomes" id="UP000600171">
    <property type="component" value="Unassembled WGS sequence"/>
</dbReference>
<comment type="caution">
    <text evidence="1">The sequence shown here is derived from an EMBL/GenBank/DDBJ whole genome shotgun (WGS) entry which is preliminary data.</text>
</comment>
<evidence type="ECO:0000313" key="1">
    <source>
        <dbReference type="EMBL" id="GGH61946.1"/>
    </source>
</evidence>
<dbReference type="AlphaFoldDB" id="A0A917ISB2"/>
<proteinExistence type="predicted"/>
<evidence type="ECO:0000313" key="2">
    <source>
        <dbReference type="Proteomes" id="UP000600171"/>
    </source>
</evidence>
<dbReference type="EMBL" id="BMDC01000001">
    <property type="protein sequence ID" value="GGH61946.1"/>
    <property type="molecule type" value="Genomic_DNA"/>
</dbReference>
<name>A0A917ISB2_9MICC</name>
<evidence type="ECO:0008006" key="3">
    <source>
        <dbReference type="Google" id="ProtNLM"/>
    </source>
</evidence>
<keyword evidence="2" id="KW-1185">Reference proteome</keyword>
<protein>
    <recommendedName>
        <fullName evidence="3">Tyr recombinase domain-containing protein</fullName>
    </recommendedName>
</protein>
<accession>A0A917ISB2</accession>
<gene>
    <name evidence="1" type="ORF">GCM10007359_11660</name>
</gene>
<reference evidence="1 2" key="1">
    <citation type="journal article" date="2014" name="Int. J. Syst. Evol. Microbiol.">
        <title>Complete genome sequence of Corynebacterium casei LMG S-19264T (=DSM 44701T), isolated from a smear-ripened cheese.</title>
        <authorList>
            <consortium name="US DOE Joint Genome Institute (JGI-PGF)"/>
            <person name="Walter F."/>
            <person name="Albersmeier A."/>
            <person name="Kalinowski J."/>
            <person name="Ruckert C."/>
        </authorList>
    </citation>
    <scope>NUCLEOTIDE SEQUENCE [LARGE SCALE GENOMIC DNA]</scope>
    <source>
        <strain evidence="1 2">CCM 8669</strain>
    </source>
</reference>